<dbReference type="PATRIC" id="fig|1476583.3.peg.428"/>
<keyword evidence="2" id="KW-1185">Reference proteome</keyword>
<reference evidence="1 2" key="1">
    <citation type="submission" date="2014-03" db="EMBL/GenBank/DDBJ databases">
        <title>Draft genome sequence of Deinococcus phoenicis 1P10ME.</title>
        <authorList>
            <person name="Stepanov V.G."/>
            <person name="Vaishampayan P."/>
            <person name="Venkateswaran K."/>
            <person name="Fox G.E."/>
        </authorList>
    </citation>
    <scope>NUCLEOTIDE SEQUENCE [LARGE SCALE GENOMIC DNA]</scope>
    <source>
        <strain evidence="1 2">1P10ME</strain>
    </source>
</reference>
<name>A0A016QTW1_9DEIO</name>
<accession>A0A016QTW1</accession>
<comment type="caution">
    <text evidence="1">The sequence shown here is derived from an EMBL/GenBank/DDBJ whole genome shotgun (WGS) entry which is preliminary data.</text>
</comment>
<proteinExistence type="predicted"/>
<sequence length="58" mass="6686">MQINSTMDLVELNARTQNALTEAQTRTLRDLLADTDYENTEDVPEGEWLKMLEEADRS</sequence>
<dbReference type="RefSeq" id="WP_161636021.1">
    <property type="nucleotide sequence ID" value="NZ_JHAC01000007.1"/>
</dbReference>
<dbReference type="EMBL" id="JHAC01000007">
    <property type="protein sequence ID" value="EYB69436.1"/>
    <property type="molecule type" value="Genomic_DNA"/>
</dbReference>
<protein>
    <submittedName>
        <fullName evidence="1">Uncharacterized protein</fullName>
    </submittedName>
</protein>
<gene>
    <name evidence="1" type="ORF">DEIPH_ctg007orf0001</name>
</gene>
<dbReference type="Proteomes" id="UP000020492">
    <property type="component" value="Unassembled WGS sequence"/>
</dbReference>
<dbReference type="AlphaFoldDB" id="A0A016QTW1"/>
<evidence type="ECO:0000313" key="2">
    <source>
        <dbReference type="Proteomes" id="UP000020492"/>
    </source>
</evidence>
<organism evidence="1 2">
    <name type="scientific">Deinococcus phoenicis</name>
    <dbReference type="NCBI Taxonomy" id="1476583"/>
    <lineage>
        <taxon>Bacteria</taxon>
        <taxon>Thermotogati</taxon>
        <taxon>Deinococcota</taxon>
        <taxon>Deinococci</taxon>
        <taxon>Deinococcales</taxon>
        <taxon>Deinococcaceae</taxon>
        <taxon>Deinococcus</taxon>
    </lineage>
</organism>
<evidence type="ECO:0000313" key="1">
    <source>
        <dbReference type="EMBL" id="EYB69436.1"/>
    </source>
</evidence>